<feature type="transmembrane region" description="Helical" evidence="8">
    <location>
        <begin position="50"/>
        <end position="77"/>
    </location>
</feature>
<evidence type="ECO:0000313" key="10">
    <source>
        <dbReference type="WBParaSite" id="ACRNAN_Path_326.g1248.t1"/>
    </source>
</evidence>
<dbReference type="GO" id="GO:0005886">
    <property type="term" value="C:plasma membrane"/>
    <property type="evidence" value="ECO:0007669"/>
    <property type="project" value="TreeGrafter"/>
</dbReference>
<reference evidence="10" key="1">
    <citation type="submission" date="2022-11" db="UniProtKB">
        <authorList>
            <consortium name="WormBaseParasite"/>
        </authorList>
    </citation>
    <scope>IDENTIFICATION</scope>
</reference>
<evidence type="ECO:0000256" key="7">
    <source>
        <dbReference type="SAM" id="MobiDB-lite"/>
    </source>
</evidence>
<dbReference type="InterPro" id="IPR005045">
    <property type="entry name" value="CDC50/LEM3_fam"/>
</dbReference>
<evidence type="ECO:0000256" key="4">
    <source>
        <dbReference type="ARBA" id="ARBA00022989"/>
    </source>
</evidence>
<keyword evidence="5 6" id="KW-0472">Membrane</keyword>
<feature type="compositionally biased region" description="Polar residues" evidence="7">
    <location>
        <begin position="1"/>
        <end position="26"/>
    </location>
</feature>
<evidence type="ECO:0000256" key="2">
    <source>
        <dbReference type="ARBA" id="ARBA00009457"/>
    </source>
</evidence>
<dbReference type="AlphaFoldDB" id="A0A914C5C1"/>
<evidence type="ECO:0000256" key="8">
    <source>
        <dbReference type="SAM" id="Phobius"/>
    </source>
</evidence>
<keyword evidence="9" id="KW-1185">Reference proteome</keyword>
<organism evidence="9 10">
    <name type="scientific">Acrobeloides nanus</name>
    <dbReference type="NCBI Taxonomy" id="290746"/>
    <lineage>
        <taxon>Eukaryota</taxon>
        <taxon>Metazoa</taxon>
        <taxon>Ecdysozoa</taxon>
        <taxon>Nematoda</taxon>
        <taxon>Chromadorea</taxon>
        <taxon>Rhabditida</taxon>
        <taxon>Tylenchina</taxon>
        <taxon>Cephalobomorpha</taxon>
        <taxon>Cephaloboidea</taxon>
        <taxon>Cephalobidae</taxon>
        <taxon>Acrobeloides</taxon>
    </lineage>
</organism>
<dbReference type="PANTHER" id="PTHR10926">
    <property type="entry name" value="CELL CYCLE CONTROL PROTEIN 50"/>
    <property type="match status" value="1"/>
</dbReference>
<accession>A0A914C5C1</accession>
<keyword evidence="4 8" id="KW-1133">Transmembrane helix</keyword>
<dbReference type="Proteomes" id="UP000887540">
    <property type="component" value="Unplaced"/>
</dbReference>
<dbReference type="PIRSF" id="PIRSF015840">
    <property type="entry name" value="DUF284_TM_euk"/>
    <property type="match status" value="1"/>
</dbReference>
<dbReference type="GO" id="GO:0005783">
    <property type="term" value="C:endoplasmic reticulum"/>
    <property type="evidence" value="ECO:0007669"/>
    <property type="project" value="TreeGrafter"/>
</dbReference>
<feature type="region of interest" description="Disordered" evidence="7">
    <location>
        <begin position="1"/>
        <end position="36"/>
    </location>
</feature>
<comment type="subcellular location">
    <subcellularLocation>
        <location evidence="1">Membrane</location>
        <topology evidence="1">Multi-pass membrane protein</topology>
    </subcellularLocation>
</comment>
<keyword evidence="3 8" id="KW-0812">Transmembrane</keyword>
<feature type="transmembrane region" description="Helical" evidence="8">
    <location>
        <begin position="326"/>
        <end position="350"/>
    </location>
</feature>
<proteinExistence type="inferred from homology"/>
<dbReference type="GO" id="GO:0005794">
    <property type="term" value="C:Golgi apparatus"/>
    <property type="evidence" value="ECO:0007669"/>
    <property type="project" value="TreeGrafter"/>
</dbReference>
<evidence type="ECO:0000313" key="9">
    <source>
        <dbReference type="Proteomes" id="UP000887540"/>
    </source>
</evidence>
<comment type="similarity">
    <text evidence="2 6">Belongs to the CDC50/LEM3 family.</text>
</comment>
<evidence type="ECO:0000256" key="6">
    <source>
        <dbReference type="PIRNR" id="PIRNR015840"/>
    </source>
</evidence>
<sequence>MTDSQHLTNGINAQNGDLQYPPSENGSKQKKNRPKATRLRQQKLPAWQPILTAWTVIPTIFILGAVSIPIGVVLLLASDGVNEHIQPYDCSINSCPMTIRLAKAFEGDVYFYYGLENYFQNHRRYVKSRSDKQLLGTNLKAITDCEAPYDKVNGEEIVPCGAIANSMFNDTFELSYQSPSGNPIPVPWTYEGVVWDVDKKQKFRNPGMSNAEDCKTQTLANLTAQFKGYAKPINWQKYIYELDDNPSNTCNNGFLNTDFIVWMRTAALPTFRKPYRILIRNGTFTNGLPAGDYTLAINDNYPVKAFNGKKSFIISTTSWAGGRNPFLGISYIVVGSICVILGVIFLVVHLKFGHSLEEMSTIALSPR</sequence>
<dbReference type="Pfam" id="PF03381">
    <property type="entry name" value="CDC50"/>
    <property type="match status" value="1"/>
</dbReference>
<evidence type="ECO:0000256" key="5">
    <source>
        <dbReference type="ARBA" id="ARBA00023136"/>
    </source>
</evidence>
<protein>
    <submittedName>
        <fullName evidence="10">Cell cycle control protein 50A</fullName>
    </submittedName>
</protein>
<evidence type="ECO:0000256" key="1">
    <source>
        <dbReference type="ARBA" id="ARBA00004141"/>
    </source>
</evidence>
<dbReference type="PANTHER" id="PTHR10926:SF0">
    <property type="entry name" value="CDC50, ISOFORM A"/>
    <property type="match status" value="1"/>
</dbReference>
<name>A0A914C5C1_9BILA</name>
<evidence type="ECO:0000256" key="3">
    <source>
        <dbReference type="ARBA" id="ARBA00022692"/>
    </source>
</evidence>
<dbReference type="WBParaSite" id="ACRNAN_Path_326.g1248.t1">
    <property type="protein sequence ID" value="ACRNAN_Path_326.g1248.t1"/>
    <property type="gene ID" value="ACRNAN_Path_326.g1248"/>
</dbReference>